<dbReference type="RefSeq" id="WP_152188929.1">
    <property type="nucleotide sequence ID" value="NZ_WFKI01000028.1"/>
</dbReference>
<dbReference type="GO" id="GO:0003677">
    <property type="term" value="F:DNA binding"/>
    <property type="evidence" value="ECO:0007669"/>
    <property type="project" value="InterPro"/>
</dbReference>
<dbReference type="EMBL" id="WFKK01000018">
    <property type="protein sequence ID" value="KAB7888995.1"/>
    <property type="molecule type" value="Genomic_DNA"/>
</dbReference>
<evidence type="ECO:0000313" key="3">
    <source>
        <dbReference type="Proteomes" id="UP000461010"/>
    </source>
</evidence>
<evidence type="ECO:0008006" key="5">
    <source>
        <dbReference type="Google" id="ProtNLM"/>
    </source>
</evidence>
<gene>
    <name evidence="2" type="ORF">GBG18_04890</name>
    <name evidence="1" type="ORF">GBG19_07340</name>
</gene>
<proteinExistence type="predicted"/>
<dbReference type="InterPro" id="IPR018330">
    <property type="entry name" value="RecT_fam"/>
</dbReference>
<sequence length="384" mass="43358">MKNSLIQNNTGLNIVGLDQMEQMLTLAKIMSTSSVSIPKHLKNEGDCLAIIMQSAQWGMNPFSVAQKTFLLNGVLGYESQLVSAIINNNAPIQSRLEYEYYGTWENVIGKTKEKVSPKGHKYRVSNSTPEDEQGVGVIVRATLLNETKPRELKLSLLQVTTRNSTLWAEDPKQQLAYLAAKKWSRLYCPDVILGVYTKDEVEQIVETKSYLTASIEDAISQLGLQIEKLNDYAYITGDTFQHSKTIKELGFTYEDEKWTILIDSSTSIQTTNQNKNVDDEIIYEVTEEVKTSSSNQNFNTQQKPKKQSSAVKLFNFLKNEMKLNDENITSFVNDVLGVTKEDTEDIDEILSDLTKLKNMVDEFKEVHGISSTNECIEGNLFSNK</sequence>
<organism evidence="1 4">
    <name type="scientific">Poseidonibacter ostreae</name>
    <dbReference type="NCBI Taxonomy" id="2654171"/>
    <lineage>
        <taxon>Bacteria</taxon>
        <taxon>Pseudomonadati</taxon>
        <taxon>Campylobacterota</taxon>
        <taxon>Epsilonproteobacteria</taxon>
        <taxon>Campylobacterales</taxon>
        <taxon>Arcobacteraceae</taxon>
        <taxon>Poseidonibacter</taxon>
    </lineage>
</organism>
<protein>
    <recommendedName>
        <fullName evidence="5">Recombinase RecT</fullName>
    </recommendedName>
</protein>
<dbReference type="Proteomes" id="UP000472839">
    <property type="component" value="Unassembled WGS sequence"/>
</dbReference>
<dbReference type="Proteomes" id="UP000461010">
    <property type="component" value="Unassembled WGS sequence"/>
</dbReference>
<dbReference type="AlphaFoldDB" id="A0A6L4WSY6"/>
<accession>A0A6L4WSY6</accession>
<name>A0A6L4WSY6_9BACT</name>
<dbReference type="EMBL" id="WFKJ01000010">
    <property type="protein sequence ID" value="KAB7891928.1"/>
    <property type="molecule type" value="Genomic_DNA"/>
</dbReference>
<comment type="caution">
    <text evidence="1">The sequence shown here is derived from an EMBL/GenBank/DDBJ whole genome shotgun (WGS) entry which is preliminary data.</text>
</comment>
<dbReference type="Pfam" id="PF03837">
    <property type="entry name" value="RecT"/>
    <property type="match status" value="1"/>
</dbReference>
<reference evidence="3 4" key="1">
    <citation type="submission" date="2019-10" db="EMBL/GenBank/DDBJ databases">
        <title>Poseidonibacter ostreae sp. nov., isolated from the gut of the Ostrea denselamellosa.</title>
        <authorList>
            <person name="Choi A."/>
        </authorList>
    </citation>
    <scope>NUCLEOTIDE SEQUENCE [LARGE SCALE GENOMIC DNA]</scope>
    <source>
        <strain evidence="1 4">SJOD-M-33</strain>
        <strain evidence="2 3">SJOD-M-5</strain>
    </source>
</reference>
<dbReference type="GO" id="GO:0006259">
    <property type="term" value="P:DNA metabolic process"/>
    <property type="evidence" value="ECO:0007669"/>
    <property type="project" value="InterPro"/>
</dbReference>
<evidence type="ECO:0000313" key="1">
    <source>
        <dbReference type="EMBL" id="KAB7888995.1"/>
    </source>
</evidence>
<evidence type="ECO:0000313" key="4">
    <source>
        <dbReference type="Proteomes" id="UP000472839"/>
    </source>
</evidence>
<evidence type="ECO:0000313" key="2">
    <source>
        <dbReference type="EMBL" id="KAB7891928.1"/>
    </source>
</evidence>
<keyword evidence="3" id="KW-1185">Reference proteome</keyword>